<protein>
    <submittedName>
        <fullName evidence="2">Uncharacterized protein</fullName>
    </submittedName>
</protein>
<proteinExistence type="predicted"/>
<name>A0ABS5FV88_9BRAD</name>
<dbReference type="Proteomes" id="UP001315278">
    <property type="component" value="Unassembled WGS sequence"/>
</dbReference>
<comment type="caution">
    <text evidence="2">The sequence shown here is derived from an EMBL/GenBank/DDBJ whole genome shotgun (WGS) entry which is preliminary data.</text>
</comment>
<reference evidence="3" key="1">
    <citation type="journal article" date="2021" name="ISME J.">
        <title>Evolutionary origin and ecological implication of a unique nif island in free-living Bradyrhizobium lineages.</title>
        <authorList>
            <person name="Tao J."/>
        </authorList>
    </citation>
    <scope>NUCLEOTIDE SEQUENCE [LARGE SCALE GENOMIC DNA]</scope>
    <source>
        <strain evidence="3">SZCCT0434</strain>
    </source>
</reference>
<dbReference type="EMBL" id="JAFCJH010000060">
    <property type="protein sequence ID" value="MBR0800717.1"/>
    <property type="molecule type" value="Genomic_DNA"/>
</dbReference>
<evidence type="ECO:0000313" key="2">
    <source>
        <dbReference type="EMBL" id="MBR0800717.1"/>
    </source>
</evidence>
<dbReference type="RefSeq" id="WP_212397267.1">
    <property type="nucleotide sequence ID" value="NZ_JAFCJH010000060.1"/>
</dbReference>
<gene>
    <name evidence="2" type="ORF">JQ615_35685</name>
</gene>
<feature type="region of interest" description="Disordered" evidence="1">
    <location>
        <begin position="340"/>
        <end position="361"/>
    </location>
</feature>
<evidence type="ECO:0000256" key="1">
    <source>
        <dbReference type="SAM" id="MobiDB-lite"/>
    </source>
</evidence>
<keyword evidence="3" id="KW-1185">Reference proteome</keyword>
<sequence length="361" mass="40054">MKPYREDVPSLSAQYPFGVVLTLPEKAIILIPARSSQSSYQDARILDESSIRRILWTFRADFTVVNGIRRLLVDETSFASHPNLLTGHQVVEAAIAATVAGHIFAVVAEPRPEQRAHDAINYLRLAARFFSADPAVQEAGFFAFLYRELPRLCCDAYAQMSSATDQIVQLNDQGYEFLFDVGAERVVAAFGITRYNPGSRDSARMAGFLGQAGSTDLQRIILQAGSAQGARNRLEKAQLTWRDRFFQAYGHHYDRGHFISHRQGGGLDINLFPQLADINQGRTRLGAEYRAMEKACVAKHGVDPVFCCSRPIYNDDSWVPVALEYAVIYSAQRIEFRTFPNRPSGGRRNGGGADDKAGDAA</sequence>
<evidence type="ECO:0000313" key="3">
    <source>
        <dbReference type="Proteomes" id="UP001315278"/>
    </source>
</evidence>
<accession>A0ABS5FV88</accession>
<organism evidence="2 3">
    <name type="scientific">Bradyrhizobium jicamae</name>
    <dbReference type="NCBI Taxonomy" id="280332"/>
    <lineage>
        <taxon>Bacteria</taxon>
        <taxon>Pseudomonadati</taxon>
        <taxon>Pseudomonadota</taxon>
        <taxon>Alphaproteobacteria</taxon>
        <taxon>Hyphomicrobiales</taxon>
        <taxon>Nitrobacteraceae</taxon>
        <taxon>Bradyrhizobium</taxon>
    </lineage>
</organism>